<evidence type="ECO:0000313" key="4">
    <source>
        <dbReference type="WBParaSite" id="OFLC_0000712101-mRNA-1"/>
    </source>
</evidence>
<keyword evidence="1" id="KW-0472">Membrane</keyword>
<name>A0A183HI10_9BILA</name>
<feature type="transmembrane region" description="Helical" evidence="1">
    <location>
        <begin position="160"/>
        <end position="179"/>
    </location>
</feature>
<reference evidence="4" key="1">
    <citation type="submission" date="2016-06" db="UniProtKB">
        <authorList>
            <consortium name="WormBaseParasite"/>
        </authorList>
    </citation>
    <scope>IDENTIFICATION</scope>
</reference>
<dbReference type="WBParaSite" id="OFLC_0000712101-mRNA-1">
    <property type="protein sequence ID" value="OFLC_0000712101-mRNA-1"/>
    <property type="gene ID" value="OFLC_0000712101"/>
</dbReference>
<dbReference type="EMBL" id="UZAJ01007216">
    <property type="protein sequence ID" value="VDO49423.1"/>
    <property type="molecule type" value="Genomic_DNA"/>
</dbReference>
<evidence type="ECO:0000313" key="2">
    <source>
        <dbReference type="EMBL" id="VDO49423.1"/>
    </source>
</evidence>
<keyword evidence="1" id="KW-1133">Transmembrane helix</keyword>
<evidence type="ECO:0000256" key="1">
    <source>
        <dbReference type="SAM" id="Phobius"/>
    </source>
</evidence>
<sequence>MRDDQDKHSRSQMKHPSFQMKSEITAQQILKKLLADRSFQKYIIDSTVKEILNDVGSTDTTTYGQQLIIQNLEFQSSTSCRRAIIDQNIDLLICHLKLIAELFIKSSNLAFCDIGADINRDASALFSARLQLEQFVNSDRFQLPRFEQFVRRLYTLLRSFAARISTLVIIFMKSFFFFFSFDISLVSIIFILCSSKLFISRFLIRTSILINSDYFYRKITD</sequence>
<keyword evidence="1" id="KW-0812">Transmembrane</keyword>
<keyword evidence="3" id="KW-1185">Reference proteome</keyword>
<accession>A0A183HI10</accession>
<dbReference type="AlphaFoldDB" id="A0A183HI10"/>
<evidence type="ECO:0000313" key="3">
    <source>
        <dbReference type="Proteomes" id="UP000267606"/>
    </source>
</evidence>
<organism evidence="4">
    <name type="scientific">Onchocerca flexuosa</name>
    <dbReference type="NCBI Taxonomy" id="387005"/>
    <lineage>
        <taxon>Eukaryota</taxon>
        <taxon>Metazoa</taxon>
        <taxon>Ecdysozoa</taxon>
        <taxon>Nematoda</taxon>
        <taxon>Chromadorea</taxon>
        <taxon>Rhabditida</taxon>
        <taxon>Spirurina</taxon>
        <taxon>Spiruromorpha</taxon>
        <taxon>Filarioidea</taxon>
        <taxon>Onchocercidae</taxon>
        <taxon>Onchocerca</taxon>
    </lineage>
</organism>
<dbReference type="STRING" id="387005.A0A183HI10"/>
<feature type="transmembrane region" description="Helical" evidence="1">
    <location>
        <begin position="185"/>
        <end position="204"/>
    </location>
</feature>
<proteinExistence type="predicted"/>
<reference evidence="2 3" key="2">
    <citation type="submission" date="2018-11" db="EMBL/GenBank/DDBJ databases">
        <authorList>
            <consortium name="Pathogen Informatics"/>
        </authorList>
    </citation>
    <scope>NUCLEOTIDE SEQUENCE [LARGE SCALE GENOMIC DNA]</scope>
</reference>
<protein>
    <submittedName>
        <fullName evidence="2 4">Uncharacterized protein</fullName>
    </submittedName>
</protein>
<dbReference type="Proteomes" id="UP000267606">
    <property type="component" value="Unassembled WGS sequence"/>
</dbReference>
<gene>
    <name evidence="2" type="ORF">OFLC_LOCUS7122</name>
</gene>